<evidence type="ECO:0000313" key="2">
    <source>
        <dbReference type="Proteomes" id="UP001217083"/>
    </source>
</evidence>
<proteinExistence type="predicted"/>
<dbReference type="EMBL" id="JARFVA010000003">
    <property type="protein sequence ID" value="MDF0707667.1"/>
    <property type="molecule type" value="Genomic_DNA"/>
</dbReference>
<sequence length="268" mass="30633">MKNHILFPIISCLLFSIQAPGQTLDTIYANDHQVVSLSFTDPIQTGMIGSPNYAFSFNREQADNLGLLQAEKGQESNLLVRTTTDNLYSFILAYREDLSQLHYFIAPEQQLKNPFQHSSNSSATHDSIQKTPSIKEERYTLLCTQLLHKKSSTRHSKHQKGIRVKLMDQVYHDDHVYIVYELKNRSTIPYALGKFQLSKVLGTPKRKASYQELPIAPLFEFQMPNQIGSGTSVRFVVVYPKFTLNSEERLQVKVLEANGSRNLILKLR</sequence>
<keyword evidence="2" id="KW-1185">Reference proteome</keyword>
<dbReference type="Pfam" id="PF13595">
    <property type="entry name" value="DUF4138"/>
    <property type="match status" value="1"/>
</dbReference>
<evidence type="ECO:0000313" key="1">
    <source>
        <dbReference type="EMBL" id="MDF0707667.1"/>
    </source>
</evidence>
<accession>A0ABT5XPE0</accession>
<gene>
    <name evidence="1" type="ORF">PY091_10605</name>
</gene>
<dbReference type="RefSeq" id="WP_275649641.1">
    <property type="nucleotide sequence ID" value="NZ_JARFVA010000003.1"/>
</dbReference>
<reference evidence="1 2" key="1">
    <citation type="submission" date="2023-03" db="EMBL/GenBank/DDBJ databases">
        <title>Muricauda XX sp. nov. and Muricauda XXX sp. nov., two novel species isolated from Okinawa Trough.</title>
        <authorList>
            <person name="Cao W."/>
            <person name="Deng X."/>
        </authorList>
    </citation>
    <scope>NUCLEOTIDE SEQUENCE [LARGE SCALE GENOMIC DNA]</scope>
    <source>
        <strain evidence="1 2">81s02</strain>
    </source>
</reference>
<organism evidence="1 2">
    <name type="scientific">Flagellimonas okinawensis</name>
    <dbReference type="NCBI Taxonomy" id="3031324"/>
    <lineage>
        <taxon>Bacteria</taxon>
        <taxon>Pseudomonadati</taxon>
        <taxon>Bacteroidota</taxon>
        <taxon>Flavobacteriia</taxon>
        <taxon>Flavobacteriales</taxon>
        <taxon>Flavobacteriaceae</taxon>
        <taxon>Flagellimonas</taxon>
    </lineage>
</organism>
<comment type="caution">
    <text evidence="1">The sequence shown here is derived from an EMBL/GenBank/DDBJ whole genome shotgun (WGS) entry which is preliminary data.</text>
</comment>
<name>A0ABT5XPE0_9FLAO</name>
<protein>
    <submittedName>
        <fullName evidence="1">DUF4138 domain-containing protein</fullName>
    </submittedName>
</protein>
<dbReference type="Proteomes" id="UP001217083">
    <property type="component" value="Unassembled WGS sequence"/>
</dbReference>
<dbReference type="InterPro" id="IPR022298">
    <property type="entry name" value="Conjug_transposon_TraN"/>
</dbReference>